<sequence length="117" mass="13495">MQPIRIRISLNEYAYIHWRTEEAWLTLQEVSMRKWATLDTLVLAEAHMKVRRASSTWAYRDKTKTYSYSLPVSLAQALHSSLQGSIVTADGLSLLDKLHHAIERLSLTPTIIEFQPQ</sequence>
<dbReference type="EMBL" id="WELI01000009">
    <property type="protein sequence ID" value="KAB7728041.1"/>
    <property type="molecule type" value="Genomic_DNA"/>
</dbReference>
<dbReference type="AlphaFoldDB" id="A0A7J5TV65"/>
<keyword evidence="2" id="KW-1185">Reference proteome</keyword>
<evidence type="ECO:0000313" key="1">
    <source>
        <dbReference type="EMBL" id="KAB7728041.1"/>
    </source>
</evidence>
<organism evidence="1 2">
    <name type="scientific">Rudanella paleaurantiibacter</name>
    <dbReference type="NCBI Taxonomy" id="2614655"/>
    <lineage>
        <taxon>Bacteria</taxon>
        <taxon>Pseudomonadati</taxon>
        <taxon>Bacteroidota</taxon>
        <taxon>Cytophagia</taxon>
        <taxon>Cytophagales</taxon>
        <taxon>Cytophagaceae</taxon>
        <taxon>Rudanella</taxon>
    </lineage>
</organism>
<evidence type="ECO:0000313" key="2">
    <source>
        <dbReference type="Proteomes" id="UP000488299"/>
    </source>
</evidence>
<dbReference type="RefSeq" id="WP_152125991.1">
    <property type="nucleotide sequence ID" value="NZ_WELI01000009.1"/>
</dbReference>
<reference evidence="1 2" key="1">
    <citation type="submission" date="2019-10" db="EMBL/GenBank/DDBJ databases">
        <title>Rudanella paleaurantiibacter sp. nov., isolated from sludge.</title>
        <authorList>
            <person name="Xu S.Q."/>
        </authorList>
    </citation>
    <scope>NUCLEOTIDE SEQUENCE [LARGE SCALE GENOMIC DNA]</scope>
    <source>
        <strain evidence="1 2">HX-22-17</strain>
    </source>
</reference>
<comment type="caution">
    <text evidence="1">The sequence shown here is derived from an EMBL/GenBank/DDBJ whole genome shotgun (WGS) entry which is preliminary data.</text>
</comment>
<proteinExistence type="predicted"/>
<gene>
    <name evidence="1" type="ORF">F5984_20010</name>
</gene>
<accession>A0A7J5TV65</accession>
<protein>
    <submittedName>
        <fullName evidence="1">Uncharacterized protein</fullName>
    </submittedName>
</protein>
<dbReference type="Proteomes" id="UP000488299">
    <property type="component" value="Unassembled WGS sequence"/>
</dbReference>
<name>A0A7J5TV65_9BACT</name>